<evidence type="ECO:0000256" key="2">
    <source>
        <dbReference type="ARBA" id="ARBA00022505"/>
    </source>
</evidence>
<dbReference type="GO" id="GO:0046872">
    <property type="term" value="F:metal ion binding"/>
    <property type="evidence" value="ECO:0007669"/>
    <property type="project" value="UniProtKB-KW"/>
</dbReference>
<feature type="binding site" evidence="6">
    <location>
        <position position="44"/>
    </location>
    <ligand>
        <name>molybdate</name>
        <dbReference type="ChEBI" id="CHEBI:36264"/>
    </ligand>
</feature>
<feature type="binding site" evidence="6">
    <location>
        <position position="71"/>
    </location>
    <ligand>
        <name>molybdate</name>
        <dbReference type="ChEBI" id="CHEBI:36264"/>
    </ligand>
</feature>
<dbReference type="RefSeq" id="WP_146399763.1">
    <property type="nucleotide sequence ID" value="NZ_SJPJ01000001.1"/>
</dbReference>
<evidence type="ECO:0000256" key="6">
    <source>
        <dbReference type="PIRSR" id="PIRSR004846-1"/>
    </source>
</evidence>
<keyword evidence="2 6" id="KW-0500">Molybdenum</keyword>
<comment type="similarity">
    <text evidence="1">Belongs to the bacterial solute-binding protein ModA family.</text>
</comment>
<dbReference type="GO" id="GO:1901359">
    <property type="term" value="F:tungstate binding"/>
    <property type="evidence" value="ECO:0007669"/>
    <property type="project" value="UniProtKB-ARBA"/>
</dbReference>
<evidence type="ECO:0000313" key="7">
    <source>
        <dbReference type="EMBL" id="TWT82940.1"/>
    </source>
</evidence>
<dbReference type="PANTHER" id="PTHR30632:SF0">
    <property type="entry name" value="SULFATE-BINDING PROTEIN"/>
    <property type="match status" value="1"/>
</dbReference>
<evidence type="ECO:0000256" key="1">
    <source>
        <dbReference type="ARBA" id="ARBA00009175"/>
    </source>
</evidence>
<keyword evidence="4" id="KW-0732">Signal</keyword>
<accession>A0A5C5Z6W6</accession>
<dbReference type="PIRSF" id="PIRSF004846">
    <property type="entry name" value="ModA"/>
    <property type="match status" value="1"/>
</dbReference>
<dbReference type="Gene3D" id="3.40.190.10">
    <property type="entry name" value="Periplasmic binding protein-like II"/>
    <property type="match status" value="2"/>
</dbReference>
<keyword evidence="3 6" id="KW-0479">Metal-binding</keyword>
<dbReference type="Proteomes" id="UP000315010">
    <property type="component" value="Unassembled WGS sequence"/>
</dbReference>
<dbReference type="NCBIfam" id="TIGR01256">
    <property type="entry name" value="modA"/>
    <property type="match status" value="1"/>
</dbReference>
<dbReference type="InterPro" id="IPR050682">
    <property type="entry name" value="ModA/WtpA"/>
</dbReference>
<protein>
    <submittedName>
        <fullName evidence="7">Molybdate-binding periplasmic protein</fullName>
    </submittedName>
</protein>
<dbReference type="AlphaFoldDB" id="A0A5C5Z6W6"/>
<proteinExistence type="inferred from homology"/>
<dbReference type="GO" id="GO:0030973">
    <property type="term" value="F:molybdate ion binding"/>
    <property type="evidence" value="ECO:0007669"/>
    <property type="project" value="TreeGrafter"/>
</dbReference>
<feature type="binding site" evidence="6">
    <location>
        <position position="179"/>
    </location>
    <ligand>
        <name>molybdate</name>
        <dbReference type="ChEBI" id="CHEBI:36264"/>
    </ligand>
</feature>
<name>A0A5C5Z6W6_9BACT</name>
<dbReference type="FunFam" id="3.40.190.10:FF:000035">
    <property type="entry name" value="Molybdate ABC transporter substrate-binding protein"/>
    <property type="match status" value="1"/>
</dbReference>
<gene>
    <name evidence="7" type="primary">modA</name>
    <name evidence="7" type="ORF">CA13_44030</name>
</gene>
<dbReference type="SUPFAM" id="SSF53850">
    <property type="entry name" value="Periplasmic binding protein-like II"/>
    <property type="match status" value="1"/>
</dbReference>
<evidence type="ECO:0000256" key="4">
    <source>
        <dbReference type="ARBA" id="ARBA00022729"/>
    </source>
</evidence>
<evidence type="ECO:0000256" key="5">
    <source>
        <dbReference type="ARBA" id="ARBA00062515"/>
    </source>
</evidence>
<dbReference type="GO" id="GO:0015689">
    <property type="term" value="P:molybdate ion transport"/>
    <property type="evidence" value="ECO:0007669"/>
    <property type="project" value="InterPro"/>
</dbReference>
<evidence type="ECO:0000313" key="8">
    <source>
        <dbReference type="Proteomes" id="UP000315010"/>
    </source>
</evidence>
<feature type="binding site" evidence="6">
    <location>
        <position position="150"/>
    </location>
    <ligand>
        <name>molybdate</name>
        <dbReference type="ChEBI" id="CHEBI:36264"/>
    </ligand>
</feature>
<dbReference type="EMBL" id="SJPJ01000001">
    <property type="protein sequence ID" value="TWT82940.1"/>
    <property type="molecule type" value="Genomic_DNA"/>
</dbReference>
<dbReference type="Pfam" id="PF13531">
    <property type="entry name" value="SBP_bac_11"/>
    <property type="match status" value="1"/>
</dbReference>
<sequence length="262" mass="28300">MKIVMKPSLVFLFALMSWLLLLGCGGVEKNVPEENAAIVLAAASTVEAMNEIVDQFELQTGTQVVLCSGASNGLARQIAAGSPANVFVSANQQWADAIIESGIAEESTPLLTNRLVLVVPKGNPARVQQPSDLNSDEVRRIAIAGENVPAGIYAEQVLRKLGLYETLVSVNKLVRGSDVRLTLTYIERGEVEAGIVYATDAKNSDGVEIVSEFDPQSHDAIVYPVLLLNNGIANVMAKPFYEYLKSDEAIRVFESHGFRPAR</sequence>
<keyword evidence="8" id="KW-1185">Reference proteome</keyword>
<organism evidence="7 8">
    <name type="scientific">Novipirellula herctigrandis</name>
    <dbReference type="NCBI Taxonomy" id="2527986"/>
    <lineage>
        <taxon>Bacteria</taxon>
        <taxon>Pseudomonadati</taxon>
        <taxon>Planctomycetota</taxon>
        <taxon>Planctomycetia</taxon>
        <taxon>Pirellulales</taxon>
        <taxon>Pirellulaceae</taxon>
        <taxon>Novipirellula</taxon>
    </lineage>
</organism>
<reference evidence="7 8" key="1">
    <citation type="submission" date="2019-02" db="EMBL/GenBank/DDBJ databases">
        <title>Deep-cultivation of Planctomycetes and their phenomic and genomic characterization uncovers novel biology.</title>
        <authorList>
            <person name="Wiegand S."/>
            <person name="Jogler M."/>
            <person name="Boedeker C."/>
            <person name="Pinto D."/>
            <person name="Vollmers J."/>
            <person name="Rivas-Marin E."/>
            <person name="Kohn T."/>
            <person name="Peeters S.H."/>
            <person name="Heuer A."/>
            <person name="Rast P."/>
            <person name="Oberbeckmann S."/>
            <person name="Bunk B."/>
            <person name="Jeske O."/>
            <person name="Meyerdierks A."/>
            <person name="Storesund J.E."/>
            <person name="Kallscheuer N."/>
            <person name="Luecker S."/>
            <person name="Lage O.M."/>
            <person name="Pohl T."/>
            <person name="Merkel B.J."/>
            <person name="Hornburger P."/>
            <person name="Mueller R.-W."/>
            <person name="Bruemmer F."/>
            <person name="Labrenz M."/>
            <person name="Spormann A.M."/>
            <person name="Op Den Camp H."/>
            <person name="Overmann J."/>
            <person name="Amann R."/>
            <person name="Jetten M.S.M."/>
            <person name="Mascher T."/>
            <person name="Medema M.H."/>
            <person name="Devos D.P."/>
            <person name="Kaster A.-K."/>
            <person name="Ovreas L."/>
            <person name="Rohde M."/>
            <person name="Galperin M.Y."/>
            <person name="Jogler C."/>
        </authorList>
    </citation>
    <scope>NUCLEOTIDE SEQUENCE [LARGE SCALE GENOMIC DNA]</scope>
    <source>
        <strain evidence="7 8">CA13</strain>
    </source>
</reference>
<dbReference type="InterPro" id="IPR005950">
    <property type="entry name" value="ModA"/>
</dbReference>
<comment type="subunit">
    <text evidence="5">The complex is composed of two ATP-binding proteins (ModC), two transmembrane proteins (ModB) and a solute-binding protein (ModA).</text>
</comment>
<comment type="caution">
    <text evidence="7">The sequence shown here is derived from an EMBL/GenBank/DDBJ whole genome shotgun (WGS) entry which is preliminary data.</text>
</comment>
<evidence type="ECO:0000256" key="3">
    <source>
        <dbReference type="ARBA" id="ARBA00022723"/>
    </source>
</evidence>
<dbReference type="PROSITE" id="PS51257">
    <property type="entry name" value="PROKAR_LIPOPROTEIN"/>
    <property type="match status" value="1"/>
</dbReference>
<dbReference type="PANTHER" id="PTHR30632">
    <property type="entry name" value="MOLYBDATE-BINDING PERIPLASMIC PROTEIN"/>
    <property type="match status" value="1"/>
</dbReference>
<dbReference type="OrthoDB" id="9785015at2"/>
<feature type="binding site" evidence="6">
    <location>
        <position position="197"/>
    </location>
    <ligand>
        <name>molybdate</name>
        <dbReference type="ChEBI" id="CHEBI:36264"/>
    </ligand>
</feature>